<name>A0ABP7KGD0_9ACTN</name>
<protein>
    <submittedName>
        <fullName evidence="1">Uncharacterized protein</fullName>
    </submittedName>
</protein>
<sequence length="76" mass="8394">MVNGPGGYYGSGFFWFWECFKGGAGAVPPFTVVWNEWQVPAAKMRYPYHPAGGSPSDCFTMMVDNLREVGVEVVLP</sequence>
<evidence type="ECO:0000313" key="2">
    <source>
        <dbReference type="Proteomes" id="UP001501563"/>
    </source>
</evidence>
<organism evidence="1 2">
    <name type="scientific">Streptomyces lannensis</name>
    <dbReference type="NCBI Taxonomy" id="766498"/>
    <lineage>
        <taxon>Bacteria</taxon>
        <taxon>Bacillati</taxon>
        <taxon>Actinomycetota</taxon>
        <taxon>Actinomycetes</taxon>
        <taxon>Kitasatosporales</taxon>
        <taxon>Streptomycetaceae</taxon>
        <taxon>Streptomyces</taxon>
    </lineage>
</organism>
<comment type="caution">
    <text evidence="1">The sequence shown here is derived from an EMBL/GenBank/DDBJ whole genome shotgun (WGS) entry which is preliminary data.</text>
</comment>
<gene>
    <name evidence="1" type="ORF">GCM10022207_47280</name>
</gene>
<proteinExistence type="predicted"/>
<reference evidence="2" key="1">
    <citation type="journal article" date="2019" name="Int. J. Syst. Evol. Microbiol.">
        <title>The Global Catalogue of Microorganisms (GCM) 10K type strain sequencing project: providing services to taxonomists for standard genome sequencing and annotation.</title>
        <authorList>
            <consortium name="The Broad Institute Genomics Platform"/>
            <consortium name="The Broad Institute Genome Sequencing Center for Infectious Disease"/>
            <person name="Wu L."/>
            <person name="Ma J."/>
        </authorList>
    </citation>
    <scope>NUCLEOTIDE SEQUENCE [LARGE SCALE GENOMIC DNA]</scope>
    <source>
        <strain evidence="2">JCM 16578</strain>
    </source>
</reference>
<keyword evidence="2" id="KW-1185">Reference proteome</keyword>
<dbReference type="RefSeq" id="WP_345550752.1">
    <property type="nucleotide sequence ID" value="NZ_BAAAZA010000013.1"/>
</dbReference>
<evidence type="ECO:0000313" key="1">
    <source>
        <dbReference type="EMBL" id="GAA3875921.1"/>
    </source>
</evidence>
<accession>A0ABP7KGD0</accession>
<dbReference type="Proteomes" id="UP001501563">
    <property type="component" value="Unassembled WGS sequence"/>
</dbReference>
<dbReference type="EMBL" id="BAAAZA010000013">
    <property type="protein sequence ID" value="GAA3875921.1"/>
    <property type="molecule type" value="Genomic_DNA"/>
</dbReference>